<gene>
    <name evidence="2" type="ORF">SCHPADRAFT_930212</name>
</gene>
<dbReference type="STRING" id="27342.A0A0H2RGM3"/>
<evidence type="ECO:0000256" key="1">
    <source>
        <dbReference type="SAM" id="MobiDB-lite"/>
    </source>
</evidence>
<dbReference type="PANTHER" id="PTHR31912">
    <property type="entry name" value="IP13529P"/>
    <property type="match status" value="1"/>
</dbReference>
<protein>
    <submittedName>
        <fullName evidence="2">Uncharacterized protein</fullName>
    </submittedName>
</protein>
<proteinExistence type="predicted"/>
<dbReference type="PANTHER" id="PTHR31912:SF34">
    <property type="entry name" value="NOTOCHORD-RELATED PROTEIN"/>
    <property type="match status" value="1"/>
</dbReference>
<dbReference type="InParanoid" id="A0A0H2RGM3"/>
<name>A0A0H2RGM3_9AGAM</name>
<feature type="region of interest" description="Disordered" evidence="1">
    <location>
        <begin position="1144"/>
        <end position="1169"/>
    </location>
</feature>
<sequence length="1169" mass="131858">MPRPRKAIPNWAILDKTETAKAGAAQYYCSICQPSRTLKRTFGASNLSKHPGTTEHQQAVYMHNIREQIASARMANASLEANQHFTLDPIPDADFDAPEIFEPEVEPVSHYNYYHAFDGTEVVFDVGQHITASHQHAEIARLRHEIEVFEQEIDKDFEGEYITVSDALAELRACGMVDIDDAVDEDCDANTSQASSKAEASLSKAWAPYRNKTMFLLDVLDNLPRLRLSDAQLRVIFFVMRETGSKDVPSLTTFRRFQQQLREGMAVQTKRHQSGQGNVFYENDLPRQVAEFAFANPLVRPHVKFYPKDLGGAMSELWHGEKWCKDLDPDFLTPMTIGYKDRHFYVNELTQCHDKSLVIPQRWIVRNGEMSSDSYSVLLTENGTLEVDVSKTRDVPLGYMRLPYPDLVKRRPHMMDKIRAKANGKPCFAIQIRVWGDDVSGNRSKQWNKHYIWCMTLAGLPKKLLNQEYFMQFISCSPHATALEQATAICNAIKKSRDRVIAYDSSLGREVMFFINLFQELSDNPMLAELCSHIGLRGNMLCYRCWVGGTQDYKTTDEGYHSLFAPGKLRNVDETRTEVLGQMDDLAQGNFVEDRQRLTGVKDSLLQQYADSIELQRNDAMDSLHDSEIELDALQEAVDTSVYAWLGKQCELINPFLELPGFDPHRDGPVEPLHTVLLGVIKYSLALTCKVIDAQNKLPLFQARLASVEIDGLNIPPLRPQYLIQHRGSLIGRNFKQLMQLLVFVLHDLTSVEIRQLWVTAGSMAAILWYPEIKNVTAYSDELQHAINNFLDALVAVDPSRITTKPKCHILTHTPADIQRFAPSQVLSTETFEGFNGVFRLCSVLSNHHAPSRDIGVNLSNIGRLRHISPDDTSGTTEWIQAGPEVRKFVSDNPEILEHLGWSSTRQSPPGCFRRPAKVKLQAVNWHSHCASQAIPILLPPTATFEAYNYVHCTSMIATTGDVVKKGSFIASRKDEHSELLVGRVKDIFNSDCVDANPRGIVVIERFSVGGQHSELYMPTIHRYAEPIIFLAGPEASLNSEFNLNTHGIANLNDSSSTSNLLLTHSTIAFVLQEREETSVLVSVVKHGDEDHFVVNAHALHNAQLLRQVFPPELFKTPDITVNRSSFHMKLAEKIRDEMRIKKAATKAKRAATAKRKAEARANADKIQT</sequence>
<accession>A0A0H2RGM3</accession>
<organism evidence="2 3">
    <name type="scientific">Schizopora paradoxa</name>
    <dbReference type="NCBI Taxonomy" id="27342"/>
    <lineage>
        <taxon>Eukaryota</taxon>
        <taxon>Fungi</taxon>
        <taxon>Dikarya</taxon>
        <taxon>Basidiomycota</taxon>
        <taxon>Agaricomycotina</taxon>
        <taxon>Agaricomycetes</taxon>
        <taxon>Hymenochaetales</taxon>
        <taxon>Schizoporaceae</taxon>
        <taxon>Schizopora</taxon>
    </lineage>
</organism>
<dbReference type="OrthoDB" id="2246127at2759"/>
<dbReference type="AlphaFoldDB" id="A0A0H2RGM3"/>
<feature type="compositionally biased region" description="Basic residues" evidence="1">
    <location>
        <begin position="1144"/>
        <end position="1155"/>
    </location>
</feature>
<evidence type="ECO:0000313" key="2">
    <source>
        <dbReference type="EMBL" id="KLO11010.1"/>
    </source>
</evidence>
<keyword evidence="3" id="KW-1185">Reference proteome</keyword>
<feature type="compositionally biased region" description="Basic and acidic residues" evidence="1">
    <location>
        <begin position="1156"/>
        <end position="1169"/>
    </location>
</feature>
<dbReference type="EMBL" id="KQ086011">
    <property type="protein sequence ID" value="KLO11010.1"/>
    <property type="molecule type" value="Genomic_DNA"/>
</dbReference>
<reference evidence="2 3" key="1">
    <citation type="submission" date="2015-04" db="EMBL/GenBank/DDBJ databases">
        <title>Complete genome sequence of Schizopora paradoxa KUC8140, a cosmopolitan wood degrader in East Asia.</title>
        <authorList>
            <consortium name="DOE Joint Genome Institute"/>
            <person name="Min B."/>
            <person name="Park H."/>
            <person name="Jang Y."/>
            <person name="Kim J.-J."/>
            <person name="Kim K.H."/>
            <person name="Pangilinan J."/>
            <person name="Lipzen A."/>
            <person name="Riley R."/>
            <person name="Grigoriev I.V."/>
            <person name="Spatafora J.W."/>
            <person name="Choi I.-G."/>
        </authorList>
    </citation>
    <scope>NUCLEOTIDE SEQUENCE [LARGE SCALE GENOMIC DNA]</scope>
    <source>
        <strain evidence="2 3">KUC8140</strain>
    </source>
</reference>
<dbReference type="Proteomes" id="UP000053477">
    <property type="component" value="Unassembled WGS sequence"/>
</dbReference>
<evidence type="ECO:0000313" key="3">
    <source>
        <dbReference type="Proteomes" id="UP000053477"/>
    </source>
</evidence>